<gene>
    <name evidence="9" type="primary">WDR91</name>
    <name evidence="9" type="ORF">CU098_002956</name>
</gene>
<evidence type="ECO:0000259" key="8">
    <source>
        <dbReference type="Pfam" id="PF23138"/>
    </source>
</evidence>
<feature type="coiled-coil region" evidence="6">
    <location>
        <begin position="144"/>
        <end position="185"/>
    </location>
</feature>
<dbReference type="Proteomes" id="UP000253551">
    <property type="component" value="Unassembled WGS sequence"/>
</dbReference>
<feature type="non-terminal residue" evidence="9">
    <location>
        <position position="1"/>
    </location>
</feature>
<reference evidence="9 10" key="1">
    <citation type="journal article" date="2018" name="G3 (Bethesda)">
        <title>Phylogenetic and Phylogenomic Definition of Rhizopus Species.</title>
        <authorList>
            <person name="Gryganskyi A.P."/>
            <person name="Golan J."/>
            <person name="Dolatabadi S."/>
            <person name="Mondo S."/>
            <person name="Robb S."/>
            <person name="Idnurm A."/>
            <person name="Muszewska A."/>
            <person name="Steczkiewicz K."/>
            <person name="Masonjones S."/>
            <person name="Liao H.L."/>
            <person name="Gajdeczka M.T."/>
            <person name="Anike F."/>
            <person name="Vuek A."/>
            <person name="Anishchenko I.M."/>
            <person name="Voigt K."/>
            <person name="de Hoog G.S."/>
            <person name="Smith M.E."/>
            <person name="Heitman J."/>
            <person name="Vilgalys R."/>
            <person name="Stajich J.E."/>
        </authorList>
    </citation>
    <scope>NUCLEOTIDE SEQUENCE [LARGE SCALE GENOMIC DNA]</scope>
    <source>
        <strain evidence="9 10">LSU 92-RS-03</strain>
    </source>
</reference>
<feature type="repeat" description="WD" evidence="5">
    <location>
        <begin position="281"/>
        <end position="313"/>
    </location>
</feature>
<dbReference type="STRING" id="4846.A0A367KPL0"/>
<dbReference type="InterPro" id="IPR001680">
    <property type="entry name" value="WD40_rpt"/>
</dbReference>
<dbReference type="AlphaFoldDB" id="A0A367KPL0"/>
<dbReference type="InterPro" id="IPR039724">
    <property type="entry name" value="WDR91"/>
</dbReference>
<sequence>VDKIMEELLGAIASGDIQALIDYYRYLDLRFFSRLESRFQRTIKKFELCLLRHYLIHAIQHKKREKVIEFFDIYGPELHGKPEWSQWFALPYIKSPMNDPTFETFFSKQWVDNYTVSLHNFLAATFQNMPLPSLLSFNIDRIQRKTQQTEIEALKSTVENQKATLEARENDIAKLKHQVVETRKEMTDGISLIRRRAASSSTSADQKSLKSITASINAATLGNTNVPKKSNSESTYQSRKNQHELRSSPSPPSLPLPPSLSPSVTTAVEDEPFLIVSQEEFAEHASAITHAKFSSQGELIASCDIDNIVRIWSYKGQSFSPLKIRNNSSNVLSLEWDARSDRFIYMGTDTGLIRVYNVESKSIVQEFIMNEAYPWVNQLSSSPVEPIFVCAGSSNQLSNNKKSSALVAWSMKTMSACFSFDENSIYSAGLNGELSQWSIHKPGTCIFSSPLDGFPPSASKISVDDSVAQSLLATSPRSQMAVFSTDTDYVLCAAAHKNDTFGSIYRVCEEENPSVLKFGTQPIYQNITTVDWTHSSNACLLGSVDGSVKVTNLIKV</sequence>
<dbReference type="Gene3D" id="2.130.10.10">
    <property type="entry name" value="YVTN repeat-like/Quinoprotein amine dehydrogenase"/>
    <property type="match status" value="2"/>
</dbReference>
<evidence type="ECO:0000256" key="3">
    <source>
        <dbReference type="ARBA" id="ARBA00006128"/>
    </source>
</evidence>
<dbReference type="GO" id="GO:0051898">
    <property type="term" value="P:negative regulation of phosphatidylinositol 3-kinase/protein kinase B signal transduction"/>
    <property type="evidence" value="ECO:0007669"/>
    <property type="project" value="InterPro"/>
</dbReference>
<keyword evidence="6" id="KW-0175">Coiled coil</keyword>
<evidence type="ECO:0000256" key="4">
    <source>
        <dbReference type="ARBA" id="ARBA00022753"/>
    </source>
</evidence>
<evidence type="ECO:0000313" key="9">
    <source>
        <dbReference type="EMBL" id="RCI04133.1"/>
    </source>
</evidence>
<organism evidence="9 10">
    <name type="scientific">Rhizopus stolonifer</name>
    <name type="common">Rhizopus nigricans</name>
    <dbReference type="NCBI Taxonomy" id="4846"/>
    <lineage>
        <taxon>Eukaryota</taxon>
        <taxon>Fungi</taxon>
        <taxon>Fungi incertae sedis</taxon>
        <taxon>Mucoromycota</taxon>
        <taxon>Mucoromycotina</taxon>
        <taxon>Mucoromycetes</taxon>
        <taxon>Mucorales</taxon>
        <taxon>Mucorineae</taxon>
        <taxon>Rhizopodaceae</taxon>
        <taxon>Rhizopus</taxon>
    </lineage>
</organism>
<protein>
    <submittedName>
        <fullName evidence="9">WD repeat-containing protein 91</fullName>
    </submittedName>
</protein>
<dbReference type="GO" id="GO:0141039">
    <property type="term" value="F:phosphatidylinositol 3-kinase inhibitor activity"/>
    <property type="evidence" value="ECO:0007669"/>
    <property type="project" value="InterPro"/>
</dbReference>
<evidence type="ECO:0000256" key="2">
    <source>
        <dbReference type="ARBA" id="ARBA00004414"/>
    </source>
</evidence>
<dbReference type="PROSITE" id="PS50082">
    <property type="entry name" value="WD_REPEATS_2"/>
    <property type="match status" value="1"/>
</dbReference>
<dbReference type="GO" id="GO:0045022">
    <property type="term" value="P:early endosome to late endosome transport"/>
    <property type="evidence" value="ECO:0007669"/>
    <property type="project" value="InterPro"/>
</dbReference>
<dbReference type="SUPFAM" id="SSF50978">
    <property type="entry name" value="WD40 repeat-like"/>
    <property type="match status" value="1"/>
</dbReference>
<evidence type="ECO:0000256" key="1">
    <source>
        <dbReference type="ARBA" id="ARBA00004220"/>
    </source>
</evidence>
<dbReference type="GO" id="GO:0031902">
    <property type="term" value="C:late endosome membrane"/>
    <property type="evidence" value="ECO:0007669"/>
    <property type="project" value="UniProtKB-SubCell"/>
</dbReference>
<dbReference type="EMBL" id="PJQM01000777">
    <property type="protein sequence ID" value="RCI04133.1"/>
    <property type="molecule type" value="Genomic_DNA"/>
</dbReference>
<feature type="region of interest" description="Disordered" evidence="7">
    <location>
        <begin position="222"/>
        <end position="264"/>
    </location>
</feature>
<keyword evidence="5" id="KW-0853">WD repeat</keyword>
<comment type="subcellular location">
    <subcellularLocation>
        <location evidence="1">Early endosome membrane</location>
        <topology evidence="1">Peripheral membrane protein</topology>
    </subcellularLocation>
    <subcellularLocation>
        <location evidence="2">Late endosome membrane</location>
    </subcellularLocation>
</comment>
<dbReference type="PANTHER" id="PTHR13083:SF3">
    <property type="entry name" value="WD REPEAT-CONTAINING PROTEIN 91"/>
    <property type="match status" value="1"/>
</dbReference>
<evidence type="ECO:0000256" key="6">
    <source>
        <dbReference type="SAM" id="Coils"/>
    </source>
</evidence>
<evidence type="ECO:0000313" key="10">
    <source>
        <dbReference type="Proteomes" id="UP000253551"/>
    </source>
</evidence>
<feature type="domain" description="ARMC9 CTLH-like" evidence="8">
    <location>
        <begin position="6"/>
        <end position="128"/>
    </location>
</feature>
<dbReference type="InterPro" id="IPR015943">
    <property type="entry name" value="WD40/YVTN_repeat-like_dom_sf"/>
</dbReference>
<comment type="similarity">
    <text evidence="3">Belongs to the WD repeat WDR91 family.</text>
</comment>
<dbReference type="Pfam" id="PF23138">
    <property type="entry name" value="CTLH_Armc9"/>
    <property type="match status" value="1"/>
</dbReference>
<proteinExistence type="inferred from homology"/>
<feature type="compositionally biased region" description="Pro residues" evidence="7">
    <location>
        <begin position="249"/>
        <end position="260"/>
    </location>
</feature>
<dbReference type="PROSITE" id="PS50294">
    <property type="entry name" value="WD_REPEATS_REGION"/>
    <property type="match status" value="1"/>
</dbReference>
<dbReference type="SMART" id="SM00320">
    <property type="entry name" value="WD40"/>
    <property type="match status" value="4"/>
</dbReference>
<name>A0A367KPL0_RHIST</name>
<dbReference type="Pfam" id="PF00400">
    <property type="entry name" value="WD40"/>
    <property type="match status" value="1"/>
</dbReference>
<accession>A0A367KPL0</accession>
<evidence type="ECO:0000256" key="5">
    <source>
        <dbReference type="PROSITE-ProRule" id="PRU00221"/>
    </source>
</evidence>
<comment type="caution">
    <text evidence="9">The sequence shown here is derived from an EMBL/GenBank/DDBJ whole genome shotgun (WGS) entry which is preliminary data.</text>
</comment>
<dbReference type="GO" id="GO:0031901">
    <property type="term" value="C:early endosome membrane"/>
    <property type="evidence" value="ECO:0007669"/>
    <property type="project" value="UniProtKB-SubCell"/>
</dbReference>
<evidence type="ECO:0000256" key="7">
    <source>
        <dbReference type="SAM" id="MobiDB-lite"/>
    </source>
</evidence>
<feature type="compositionally biased region" description="Polar residues" evidence="7">
    <location>
        <begin position="222"/>
        <end position="239"/>
    </location>
</feature>
<dbReference type="OrthoDB" id="193023at2759"/>
<dbReference type="PANTHER" id="PTHR13083">
    <property type="entry name" value="WD REPEAT-CONTAINING PROTEIN 91"/>
    <property type="match status" value="1"/>
</dbReference>
<keyword evidence="4" id="KW-0967">Endosome</keyword>
<dbReference type="InterPro" id="IPR056327">
    <property type="entry name" value="ARMC9_CTLH-like_dom"/>
</dbReference>
<keyword evidence="10" id="KW-1185">Reference proteome</keyword>
<dbReference type="InterPro" id="IPR036322">
    <property type="entry name" value="WD40_repeat_dom_sf"/>
</dbReference>